<dbReference type="Proteomes" id="UP000824120">
    <property type="component" value="Chromosome 4"/>
</dbReference>
<dbReference type="EMBL" id="JACXVP010000004">
    <property type="protein sequence ID" value="KAG5613219.1"/>
    <property type="molecule type" value="Genomic_DNA"/>
</dbReference>
<protein>
    <submittedName>
        <fullName evidence="1">Uncharacterized protein</fullName>
    </submittedName>
</protein>
<sequence>LIFNYVSGTQFICAVPKVPHSLGPAFQLFPVALVRSFYGLDIYSTYMTHPYMLDHFHVRPGVWLWTYI</sequence>
<feature type="non-terminal residue" evidence="1">
    <location>
        <position position="1"/>
    </location>
</feature>
<gene>
    <name evidence="1" type="ORF">H5410_024500</name>
</gene>
<name>A0A9J5ZM52_SOLCO</name>
<accession>A0A9J5ZM52</accession>
<evidence type="ECO:0000313" key="1">
    <source>
        <dbReference type="EMBL" id="KAG5613219.1"/>
    </source>
</evidence>
<organism evidence="1 2">
    <name type="scientific">Solanum commersonii</name>
    <name type="common">Commerson's wild potato</name>
    <name type="synonym">Commerson's nightshade</name>
    <dbReference type="NCBI Taxonomy" id="4109"/>
    <lineage>
        <taxon>Eukaryota</taxon>
        <taxon>Viridiplantae</taxon>
        <taxon>Streptophyta</taxon>
        <taxon>Embryophyta</taxon>
        <taxon>Tracheophyta</taxon>
        <taxon>Spermatophyta</taxon>
        <taxon>Magnoliopsida</taxon>
        <taxon>eudicotyledons</taxon>
        <taxon>Gunneridae</taxon>
        <taxon>Pentapetalae</taxon>
        <taxon>asterids</taxon>
        <taxon>lamiids</taxon>
        <taxon>Solanales</taxon>
        <taxon>Solanaceae</taxon>
        <taxon>Solanoideae</taxon>
        <taxon>Solaneae</taxon>
        <taxon>Solanum</taxon>
    </lineage>
</organism>
<comment type="caution">
    <text evidence="1">The sequence shown here is derived from an EMBL/GenBank/DDBJ whole genome shotgun (WGS) entry which is preliminary data.</text>
</comment>
<keyword evidence="2" id="KW-1185">Reference proteome</keyword>
<reference evidence="1 2" key="1">
    <citation type="submission" date="2020-09" db="EMBL/GenBank/DDBJ databases">
        <title>De no assembly of potato wild relative species, Solanum commersonii.</title>
        <authorList>
            <person name="Cho K."/>
        </authorList>
    </citation>
    <scope>NUCLEOTIDE SEQUENCE [LARGE SCALE GENOMIC DNA]</scope>
    <source>
        <strain evidence="1">LZ3.2</strain>
        <tissue evidence="1">Leaf</tissue>
    </source>
</reference>
<evidence type="ECO:0000313" key="2">
    <source>
        <dbReference type="Proteomes" id="UP000824120"/>
    </source>
</evidence>
<proteinExistence type="predicted"/>
<dbReference type="AlphaFoldDB" id="A0A9J5ZM52"/>